<dbReference type="EMBL" id="JAOPKA010000004">
    <property type="protein sequence ID" value="MCU4741292.1"/>
    <property type="molecule type" value="Genomic_DNA"/>
</dbReference>
<evidence type="ECO:0000313" key="2">
    <source>
        <dbReference type="EMBL" id="MCU4741292.1"/>
    </source>
</evidence>
<dbReference type="EMBL" id="JAOPKB010000008">
    <property type="protein sequence ID" value="MCU4973777.1"/>
    <property type="molecule type" value="Genomic_DNA"/>
</dbReference>
<evidence type="ECO:0000313" key="5">
    <source>
        <dbReference type="Proteomes" id="UP001321018"/>
    </source>
</evidence>
<comment type="caution">
    <text evidence="2">The sequence shown here is derived from an EMBL/GenBank/DDBJ whole genome shotgun (WGS) entry which is preliminary data.</text>
</comment>
<protein>
    <submittedName>
        <fullName evidence="2">Uncharacterized protein</fullName>
    </submittedName>
</protein>
<evidence type="ECO:0000256" key="1">
    <source>
        <dbReference type="SAM" id="Phobius"/>
    </source>
</evidence>
<evidence type="ECO:0000313" key="3">
    <source>
        <dbReference type="EMBL" id="MCU4973777.1"/>
    </source>
</evidence>
<dbReference type="RefSeq" id="WP_338003133.1">
    <property type="nucleotide sequence ID" value="NZ_JAOPKA010000004.1"/>
</dbReference>
<keyword evidence="1" id="KW-0472">Membrane</keyword>
<organism evidence="2 5">
    <name type="scientific">Natronoglomus mannanivorans</name>
    <dbReference type="NCBI Taxonomy" id="2979990"/>
    <lineage>
        <taxon>Archaea</taxon>
        <taxon>Methanobacteriati</taxon>
        <taxon>Methanobacteriota</taxon>
        <taxon>Stenosarchaea group</taxon>
        <taxon>Halobacteria</taxon>
        <taxon>Halobacteriales</taxon>
        <taxon>Natrialbaceae</taxon>
        <taxon>Natronoglomus</taxon>
    </lineage>
</organism>
<gene>
    <name evidence="3" type="ORF">OB955_13640</name>
    <name evidence="2" type="ORF">OB960_07745</name>
</gene>
<keyword evidence="4" id="KW-1185">Reference proteome</keyword>
<proteinExistence type="predicted"/>
<name>A0AAP3E1T9_9EURY</name>
<dbReference type="Proteomes" id="UP001320972">
    <property type="component" value="Unassembled WGS sequence"/>
</dbReference>
<dbReference type="Proteomes" id="UP001321018">
    <property type="component" value="Unassembled WGS sequence"/>
</dbReference>
<feature type="transmembrane region" description="Helical" evidence="1">
    <location>
        <begin position="50"/>
        <end position="70"/>
    </location>
</feature>
<dbReference type="AlphaFoldDB" id="A0AAP3E1T9"/>
<sequence length="88" mass="9372">MSVARILRGLVQTVVTFAVLIVLAILAFYVTVFVVSTGARLANYDPSGDFVVLAASLLVVAALLGGIPLGRTTQQHQQNQDEPSRGFE</sequence>
<keyword evidence="1" id="KW-0812">Transmembrane</keyword>
<evidence type="ECO:0000313" key="4">
    <source>
        <dbReference type="Proteomes" id="UP001320972"/>
    </source>
</evidence>
<reference evidence="2 4" key="1">
    <citation type="submission" date="2022-09" db="EMBL/GenBank/DDBJ databases">
        <title>Enrichment on poylsaccharides allowed isolation of novel metabolic and taxonomic groups of Haloarchaea.</title>
        <authorList>
            <person name="Sorokin D.Y."/>
            <person name="Elcheninov A.G."/>
            <person name="Khizhniak T.V."/>
            <person name="Kolganova T.V."/>
            <person name="Kublanov I.V."/>
        </authorList>
    </citation>
    <scope>NUCLEOTIDE SEQUENCE</scope>
    <source>
        <strain evidence="3 4">AArc-m2/3/4</strain>
        <strain evidence="2">AArc-xg1-1</strain>
    </source>
</reference>
<accession>A0AAP3E1T9</accession>
<keyword evidence="1" id="KW-1133">Transmembrane helix</keyword>
<feature type="transmembrane region" description="Helical" evidence="1">
    <location>
        <begin position="7"/>
        <end position="30"/>
    </location>
</feature>